<gene>
    <name evidence="2" type="ORF">MSAN_01354800</name>
</gene>
<protein>
    <submittedName>
        <fullName evidence="2">Uncharacterized protein</fullName>
    </submittedName>
</protein>
<name>A0A8H6YEN1_9AGAR</name>
<feature type="region of interest" description="Disordered" evidence="1">
    <location>
        <begin position="15"/>
        <end position="128"/>
    </location>
</feature>
<sequence length="128" mass="13710">MPHYGQSCIAIPFPHAPLSAPRHGPHPPSIEAPPTSSGIQALSALSPGSGTHPQHIHTTYTLARTPPDPTMASSAARASTPPRTVPGPRRMQHLHPQPMCTRALYDRAPRRTSATAASRQGIRRRIVS</sequence>
<organism evidence="2 3">
    <name type="scientific">Mycena sanguinolenta</name>
    <dbReference type="NCBI Taxonomy" id="230812"/>
    <lineage>
        <taxon>Eukaryota</taxon>
        <taxon>Fungi</taxon>
        <taxon>Dikarya</taxon>
        <taxon>Basidiomycota</taxon>
        <taxon>Agaricomycotina</taxon>
        <taxon>Agaricomycetes</taxon>
        <taxon>Agaricomycetidae</taxon>
        <taxon>Agaricales</taxon>
        <taxon>Marasmiineae</taxon>
        <taxon>Mycenaceae</taxon>
        <taxon>Mycena</taxon>
    </lineage>
</organism>
<comment type="caution">
    <text evidence="2">The sequence shown here is derived from an EMBL/GenBank/DDBJ whole genome shotgun (WGS) entry which is preliminary data.</text>
</comment>
<dbReference type="EMBL" id="JACAZH010000010">
    <property type="protein sequence ID" value="KAF7357584.1"/>
    <property type="molecule type" value="Genomic_DNA"/>
</dbReference>
<dbReference type="AlphaFoldDB" id="A0A8H6YEN1"/>
<evidence type="ECO:0000256" key="1">
    <source>
        <dbReference type="SAM" id="MobiDB-lite"/>
    </source>
</evidence>
<feature type="compositionally biased region" description="Low complexity" evidence="1">
    <location>
        <begin position="70"/>
        <end position="82"/>
    </location>
</feature>
<evidence type="ECO:0000313" key="2">
    <source>
        <dbReference type="EMBL" id="KAF7357584.1"/>
    </source>
</evidence>
<feature type="compositionally biased region" description="Polar residues" evidence="1">
    <location>
        <begin position="46"/>
        <end position="62"/>
    </location>
</feature>
<proteinExistence type="predicted"/>
<reference evidence="2" key="1">
    <citation type="submission" date="2020-05" db="EMBL/GenBank/DDBJ databases">
        <title>Mycena genomes resolve the evolution of fungal bioluminescence.</title>
        <authorList>
            <person name="Tsai I.J."/>
        </authorList>
    </citation>
    <scope>NUCLEOTIDE SEQUENCE</scope>
    <source>
        <strain evidence="2">160909Yilan</strain>
    </source>
</reference>
<evidence type="ECO:0000313" key="3">
    <source>
        <dbReference type="Proteomes" id="UP000623467"/>
    </source>
</evidence>
<dbReference type="Proteomes" id="UP000623467">
    <property type="component" value="Unassembled WGS sequence"/>
</dbReference>
<accession>A0A8H6YEN1</accession>
<keyword evidence="3" id="KW-1185">Reference proteome</keyword>